<comment type="caution">
    <text evidence="1">The sequence shown here is derived from an EMBL/GenBank/DDBJ whole genome shotgun (WGS) entry which is preliminary data.</text>
</comment>
<reference evidence="1" key="1">
    <citation type="journal article" date="2015" name="Nature">
        <title>Complex archaea that bridge the gap between prokaryotes and eukaryotes.</title>
        <authorList>
            <person name="Spang A."/>
            <person name="Saw J.H."/>
            <person name="Jorgensen S.L."/>
            <person name="Zaremba-Niedzwiedzka K."/>
            <person name="Martijn J."/>
            <person name="Lind A.E."/>
            <person name="van Eijk R."/>
            <person name="Schleper C."/>
            <person name="Guy L."/>
            <person name="Ettema T.J."/>
        </authorList>
    </citation>
    <scope>NUCLEOTIDE SEQUENCE</scope>
</reference>
<accession>A0A0F9T2J4</accession>
<gene>
    <name evidence="1" type="ORF">LCGC14_0380140</name>
</gene>
<evidence type="ECO:0000313" key="1">
    <source>
        <dbReference type="EMBL" id="KKN75510.1"/>
    </source>
</evidence>
<dbReference type="EMBL" id="LAZR01000309">
    <property type="protein sequence ID" value="KKN75510.1"/>
    <property type="molecule type" value="Genomic_DNA"/>
</dbReference>
<dbReference type="AlphaFoldDB" id="A0A0F9T2J4"/>
<organism evidence="1">
    <name type="scientific">marine sediment metagenome</name>
    <dbReference type="NCBI Taxonomy" id="412755"/>
    <lineage>
        <taxon>unclassified sequences</taxon>
        <taxon>metagenomes</taxon>
        <taxon>ecological metagenomes</taxon>
    </lineage>
</organism>
<protein>
    <submittedName>
        <fullName evidence="1">Uncharacterized protein</fullName>
    </submittedName>
</protein>
<name>A0A0F9T2J4_9ZZZZ</name>
<sequence>MISDKAGYKNERGYVLEKFGKRVETCHVAHVKRLLGLTRGPAPNRINAEGGVKDCPPELRPLIEEAVRFFHSARLASKQ</sequence>
<proteinExistence type="predicted"/>